<dbReference type="InterPro" id="IPR013087">
    <property type="entry name" value="Znf_C2H2_type"/>
</dbReference>
<keyword evidence="1" id="KW-0479">Metal-binding</keyword>
<name>A0A182VUN0_9DIPT</name>
<organism evidence="7 8">
    <name type="scientific">Anopheles minimus</name>
    <dbReference type="NCBI Taxonomy" id="112268"/>
    <lineage>
        <taxon>Eukaryota</taxon>
        <taxon>Metazoa</taxon>
        <taxon>Ecdysozoa</taxon>
        <taxon>Arthropoda</taxon>
        <taxon>Hexapoda</taxon>
        <taxon>Insecta</taxon>
        <taxon>Pterygota</taxon>
        <taxon>Neoptera</taxon>
        <taxon>Endopterygota</taxon>
        <taxon>Diptera</taxon>
        <taxon>Nematocera</taxon>
        <taxon>Culicoidea</taxon>
        <taxon>Culicidae</taxon>
        <taxon>Anophelinae</taxon>
        <taxon>Anopheles</taxon>
    </lineage>
</organism>
<feature type="domain" description="C2H2-type" evidence="6">
    <location>
        <begin position="566"/>
        <end position="593"/>
    </location>
</feature>
<evidence type="ECO:0000256" key="3">
    <source>
        <dbReference type="ARBA" id="ARBA00022771"/>
    </source>
</evidence>
<dbReference type="Gene3D" id="3.30.160.60">
    <property type="entry name" value="Classic Zinc Finger"/>
    <property type="match status" value="6"/>
</dbReference>
<dbReference type="SMART" id="SM00355">
    <property type="entry name" value="ZnF_C2H2"/>
    <property type="match status" value="11"/>
</dbReference>
<evidence type="ECO:0000313" key="8">
    <source>
        <dbReference type="Proteomes" id="UP000075920"/>
    </source>
</evidence>
<keyword evidence="4" id="KW-0862">Zinc</keyword>
<keyword evidence="2" id="KW-0677">Repeat</keyword>
<feature type="domain" description="C2H2-type" evidence="6">
    <location>
        <begin position="508"/>
        <end position="535"/>
    </location>
</feature>
<reference evidence="8" key="1">
    <citation type="submission" date="2013-03" db="EMBL/GenBank/DDBJ databases">
        <title>The Genome Sequence of Anopheles minimus MINIMUS1.</title>
        <authorList>
            <consortium name="The Broad Institute Genomics Platform"/>
            <person name="Neafsey D.E."/>
            <person name="Walton C."/>
            <person name="Walker B."/>
            <person name="Young S.K."/>
            <person name="Zeng Q."/>
            <person name="Gargeya S."/>
            <person name="Fitzgerald M."/>
            <person name="Haas B."/>
            <person name="Abouelleil A."/>
            <person name="Allen A.W."/>
            <person name="Alvarado L."/>
            <person name="Arachchi H.M."/>
            <person name="Berlin A.M."/>
            <person name="Chapman S.B."/>
            <person name="Gainer-Dewar J."/>
            <person name="Goldberg J."/>
            <person name="Griggs A."/>
            <person name="Gujja S."/>
            <person name="Hansen M."/>
            <person name="Howarth C."/>
            <person name="Imamovic A."/>
            <person name="Ireland A."/>
            <person name="Larimer J."/>
            <person name="McCowan C."/>
            <person name="Murphy C."/>
            <person name="Pearson M."/>
            <person name="Poon T.W."/>
            <person name="Priest M."/>
            <person name="Roberts A."/>
            <person name="Saif S."/>
            <person name="Shea T."/>
            <person name="Sisk P."/>
            <person name="Sykes S."/>
            <person name="Wortman J."/>
            <person name="Nusbaum C."/>
            <person name="Birren B."/>
        </authorList>
    </citation>
    <scope>NUCLEOTIDE SEQUENCE [LARGE SCALE GENOMIC DNA]</scope>
    <source>
        <strain evidence="8">MINIMUS1</strain>
    </source>
</reference>
<evidence type="ECO:0000259" key="6">
    <source>
        <dbReference type="PROSITE" id="PS50157"/>
    </source>
</evidence>
<dbReference type="Proteomes" id="UP000075920">
    <property type="component" value="Unassembled WGS sequence"/>
</dbReference>
<evidence type="ECO:0000256" key="5">
    <source>
        <dbReference type="PROSITE-ProRule" id="PRU00042"/>
    </source>
</evidence>
<dbReference type="SUPFAM" id="SSF57667">
    <property type="entry name" value="beta-beta-alpha zinc fingers"/>
    <property type="match status" value="4"/>
</dbReference>
<evidence type="ECO:0000256" key="2">
    <source>
        <dbReference type="ARBA" id="ARBA00022737"/>
    </source>
</evidence>
<dbReference type="GO" id="GO:0008270">
    <property type="term" value="F:zinc ion binding"/>
    <property type="evidence" value="ECO:0007669"/>
    <property type="project" value="UniProtKB-KW"/>
</dbReference>
<feature type="domain" description="C2H2-type" evidence="6">
    <location>
        <begin position="451"/>
        <end position="478"/>
    </location>
</feature>
<accession>A0A182VUN0</accession>
<dbReference type="PANTHER" id="PTHR24379">
    <property type="entry name" value="KRAB AND ZINC FINGER DOMAIN-CONTAINING"/>
    <property type="match status" value="1"/>
</dbReference>
<dbReference type="FunFam" id="3.30.160.60:FF:000446">
    <property type="entry name" value="Zinc finger protein"/>
    <property type="match status" value="1"/>
</dbReference>
<dbReference type="InterPro" id="IPR036236">
    <property type="entry name" value="Znf_C2H2_sf"/>
</dbReference>
<dbReference type="GO" id="GO:0005634">
    <property type="term" value="C:nucleus"/>
    <property type="evidence" value="ECO:0007669"/>
    <property type="project" value="UniProtKB-ARBA"/>
</dbReference>
<evidence type="ECO:0000256" key="1">
    <source>
        <dbReference type="ARBA" id="ARBA00022723"/>
    </source>
</evidence>
<dbReference type="PROSITE" id="PS50157">
    <property type="entry name" value="ZINC_FINGER_C2H2_2"/>
    <property type="match status" value="7"/>
</dbReference>
<sequence>EPTANSSDFCLCSPKIVFFFNAENTVHKHRKMSRCNITSRMLACKICAKSLPRKGLKNITDPFTSGCTIAETLAKFAGIKLASHPALNEGFICIENCCNRLRAAIEYQDILKKVFEQFGTENDETKEGDRTERDSITMTTTVAHDRLNVDDEHHLELEESMETKSAQQLGRPFVIPKLDYVNTHMRFTNLEYIELSGPMCCGCDFIAKTTHDLMDHITEIHSRINGSKGSTACDVCYETCEDEYQLQIHRQWFLNTEIFLCKYCSYIFTCKENLMQHMSICIEQIACASDSNDNDKLAVDEALEMNKSQPVVKCCMPAMISDKQKEKQIDDELVTKRDDYDTVLQPANANDYGCCFVRCNATFERESELHHHVQELHAVRQRIHRSERTSDRYVCETCQLGFKSSKTFERHRNGWKLKQRNVCNHCGKGFLTPGALQDHVQVSHIDTSPQFRCENCGKQFRKKSLLKLHLVTHQQHRRYGCDCCDARFHFGYQLKNHQQAVHPMEFPYECQHCNRKMPNKHRYDLHVRMHTGEQPYACRHDCGRKFAHATDRRRHEMVTHTGEKPHRCNSCSMAYVRRRELQQHHRLFPSHVC</sequence>
<keyword evidence="3 5" id="KW-0863">Zinc-finger</keyword>
<dbReference type="PROSITE" id="PS00028">
    <property type="entry name" value="ZINC_FINGER_C2H2_1"/>
    <property type="match status" value="6"/>
</dbReference>
<feature type="domain" description="C2H2-type" evidence="6">
    <location>
        <begin position="479"/>
        <end position="507"/>
    </location>
</feature>
<protein>
    <recommendedName>
        <fullName evidence="6">C2H2-type domain-containing protein</fullName>
    </recommendedName>
</protein>
<feature type="domain" description="C2H2-type" evidence="6">
    <location>
        <begin position="352"/>
        <end position="382"/>
    </location>
</feature>
<reference evidence="7" key="2">
    <citation type="submission" date="2020-05" db="UniProtKB">
        <authorList>
            <consortium name="EnsemblMetazoa"/>
        </authorList>
    </citation>
    <scope>IDENTIFICATION</scope>
    <source>
        <strain evidence="7">MINIMUS1</strain>
    </source>
</reference>
<evidence type="ECO:0000256" key="4">
    <source>
        <dbReference type="ARBA" id="ARBA00022833"/>
    </source>
</evidence>
<dbReference type="STRING" id="112268.A0A182VUN0"/>
<feature type="domain" description="C2H2-type" evidence="6">
    <location>
        <begin position="421"/>
        <end position="449"/>
    </location>
</feature>
<proteinExistence type="predicted"/>
<evidence type="ECO:0000313" key="7">
    <source>
        <dbReference type="EnsemblMetazoa" id="AMIN001773-PA"/>
    </source>
</evidence>
<keyword evidence="8" id="KW-1185">Reference proteome</keyword>
<dbReference type="VEuPathDB" id="VectorBase:AMIN001773"/>
<feature type="domain" description="C2H2-type" evidence="6">
    <location>
        <begin position="536"/>
        <end position="565"/>
    </location>
</feature>
<dbReference type="PANTHER" id="PTHR24379:SF121">
    <property type="entry name" value="C2H2-TYPE DOMAIN-CONTAINING PROTEIN"/>
    <property type="match status" value="1"/>
</dbReference>
<dbReference type="Pfam" id="PF00096">
    <property type="entry name" value="zf-C2H2"/>
    <property type="match status" value="1"/>
</dbReference>
<dbReference type="AlphaFoldDB" id="A0A182VUN0"/>
<dbReference type="EnsemblMetazoa" id="AMIN001773-RA">
    <property type="protein sequence ID" value="AMIN001773-PA"/>
    <property type="gene ID" value="AMIN001773"/>
</dbReference>